<evidence type="ECO:0000313" key="3">
    <source>
        <dbReference type="Proteomes" id="UP000444960"/>
    </source>
</evidence>
<reference evidence="3" key="1">
    <citation type="submission" date="2019-06" db="EMBL/GenBank/DDBJ databases">
        <title>Gordonia isolated from sludge of a wastewater treatment plant.</title>
        <authorList>
            <person name="Tamura T."/>
            <person name="Aoyama K."/>
            <person name="Kang Y."/>
            <person name="Saito S."/>
            <person name="Akiyama N."/>
            <person name="Yazawa K."/>
            <person name="Gonoi T."/>
            <person name="Mikami Y."/>
        </authorList>
    </citation>
    <scope>NUCLEOTIDE SEQUENCE [LARGE SCALE GENOMIC DNA]</scope>
    <source>
        <strain evidence="3">NBRC 107696</strain>
    </source>
</reference>
<comment type="caution">
    <text evidence="2">The sequence shown here is derived from an EMBL/GenBank/DDBJ whole genome shotgun (WGS) entry which is preliminary data.</text>
</comment>
<keyword evidence="3" id="KW-1185">Reference proteome</keyword>
<evidence type="ECO:0000313" key="2">
    <source>
        <dbReference type="EMBL" id="GEE00679.1"/>
    </source>
</evidence>
<proteinExistence type="predicted"/>
<dbReference type="Pfam" id="PF10031">
    <property type="entry name" value="DUF2273"/>
    <property type="match status" value="1"/>
</dbReference>
<accession>A0A7I9V5I8</accession>
<dbReference type="AlphaFoldDB" id="A0A7I9V5I8"/>
<gene>
    <name evidence="2" type="ORF">nbrc107696_11250</name>
</gene>
<organism evidence="2 3">
    <name type="scientific">Gordonia spumicola</name>
    <dbReference type="NCBI Taxonomy" id="589161"/>
    <lineage>
        <taxon>Bacteria</taxon>
        <taxon>Bacillati</taxon>
        <taxon>Actinomycetota</taxon>
        <taxon>Actinomycetes</taxon>
        <taxon>Mycobacteriales</taxon>
        <taxon>Gordoniaceae</taxon>
        <taxon>Gordonia</taxon>
    </lineage>
</organism>
<keyword evidence="1" id="KW-0472">Membrane</keyword>
<evidence type="ECO:0008006" key="4">
    <source>
        <dbReference type="Google" id="ProtNLM"/>
    </source>
</evidence>
<feature type="transmembrane region" description="Helical" evidence="1">
    <location>
        <begin position="27"/>
        <end position="53"/>
    </location>
</feature>
<name>A0A7I9V5I8_9ACTN</name>
<evidence type="ECO:0000256" key="1">
    <source>
        <dbReference type="SAM" id="Phobius"/>
    </source>
</evidence>
<dbReference type="InterPro" id="IPR018730">
    <property type="entry name" value="DUF2273"/>
</dbReference>
<protein>
    <recommendedName>
        <fullName evidence="4">DUF2273 domain-containing protein</fullName>
    </recommendedName>
</protein>
<dbReference type="EMBL" id="BJOV01000002">
    <property type="protein sequence ID" value="GEE00679.1"/>
    <property type="molecule type" value="Genomic_DNA"/>
</dbReference>
<dbReference type="Proteomes" id="UP000444960">
    <property type="component" value="Unassembled WGS sequence"/>
</dbReference>
<keyword evidence="1" id="KW-0812">Transmembrane</keyword>
<keyword evidence="1" id="KW-1133">Transmembrane helix</keyword>
<sequence>MNNAVIGLFAGLLLAIAATTGGFWGLVVAIVLGGIGVIVGLHRDGVIDLGAIVRSRGRG</sequence>